<dbReference type="Proteomes" id="UP000663637">
    <property type="component" value="Chromosome"/>
</dbReference>
<reference evidence="1 2" key="1">
    <citation type="submission" date="2020-09" db="EMBL/GenBank/DDBJ databases">
        <title>Complete genome sequence of altererythrobacter flavus SS-21NJ, isolated from Dongying oil sludge in Shandong province.</title>
        <authorList>
            <person name="Sun S."/>
            <person name="Zhang Z."/>
        </authorList>
    </citation>
    <scope>NUCLEOTIDE SEQUENCE [LARGE SCALE GENOMIC DNA]</scope>
    <source>
        <strain evidence="1 2">SS-21NJ</strain>
    </source>
</reference>
<name>A0ABX7K909_9SPHN</name>
<organism evidence="1 2">
    <name type="scientific">Tsuneonella flava</name>
    <dbReference type="NCBI Taxonomy" id="2055955"/>
    <lineage>
        <taxon>Bacteria</taxon>
        <taxon>Pseudomonadati</taxon>
        <taxon>Pseudomonadota</taxon>
        <taxon>Alphaproteobacteria</taxon>
        <taxon>Sphingomonadales</taxon>
        <taxon>Erythrobacteraceae</taxon>
        <taxon>Tsuneonella</taxon>
    </lineage>
</organism>
<dbReference type="EMBL" id="CP061510">
    <property type="protein sequence ID" value="QSB44328.1"/>
    <property type="molecule type" value="Genomic_DNA"/>
</dbReference>
<keyword evidence="2" id="KW-1185">Reference proteome</keyword>
<evidence type="ECO:0000313" key="2">
    <source>
        <dbReference type="Proteomes" id="UP000663637"/>
    </source>
</evidence>
<sequence>MPTNSNLSFLKGLVEAELVQVCIGFNELILRFYPDGISITIMSVDRFWKANSKWQNYLTSGDGSRSPFGKTVIKFDQINDGKWSIHLSNGDSLLLEADETGFESIVFKIDGETYVV</sequence>
<accession>A0ABX7K909</accession>
<gene>
    <name evidence="1" type="ORF">IDJ81_13565</name>
</gene>
<protein>
    <submittedName>
        <fullName evidence="1">Uncharacterized protein</fullName>
    </submittedName>
</protein>
<evidence type="ECO:0000313" key="1">
    <source>
        <dbReference type="EMBL" id="QSB44328.1"/>
    </source>
</evidence>
<dbReference type="RefSeq" id="WP_205441698.1">
    <property type="nucleotide sequence ID" value="NZ_CP061510.1"/>
</dbReference>
<proteinExistence type="predicted"/>